<evidence type="ECO:0000313" key="4">
    <source>
        <dbReference type="Proteomes" id="UP000812287"/>
    </source>
</evidence>
<dbReference type="GeneID" id="66104345"/>
<protein>
    <submittedName>
        <fullName evidence="3">Uncharacterized protein</fullName>
    </submittedName>
</protein>
<gene>
    <name evidence="3" type="ORF">BT62DRAFT_730542</name>
</gene>
<evidence type="ECO:0000313" key="3">
    <source>
        <dbReference type="EMBL" id="KAG7448844.1"/>
    </source>
</evidence>
<sequence>MFRRMSRRQKTAVLAKTGRCGAILTNNHTTTISMTTTTITRTISTSSRKLGASRYTLRMNYTLRMSNYTLSTSRLSSNASNRTNSSISHPCNTTSPSVYRTSRQTSSHHTFSATGNKTDSVAARGSCDGSSVHRSRIHSRPALSSLPPKARMTPRTTGTTPSYPSLHIFSSGSPRKTRISPETSPTAISISSRNPRLISTENPQRIADIRRDIHAVARLTVSPRAIAVTLKIKVGTTKSTTKPVTTCLCLCSRHVRHSTPTPTAFISLFLGSHRHFDLRILFSSFAFSICILYHYSYHTISTVSIVFFPLFFESLILFFGSIFVFLLFFQSRCISTFPNCLVIRIHRGSCGGRVLVL</sequence>
<keyword evidence="2" id="KW-1133">Transmembrane helix</keyword>
<reference evidence="3" key="1">
    <citation type="submission" date="2020-11" db="EMBL/GenBank/DDBJ databases">
        <title>Adaptations for nitrogen fixation in a non-lichenized fungal sporocarp promotes dispersal by wood-feeding termites.</title>
        <authorList>
            <consortium name="DOE Joint Genome Institute"/>
            <person name="Koch R.A."/>
            <person name="Yoon G."/>
            <person name="Arayal U."/>
            <person name="Lail K."/>
            <person name="Amirebrahimi M."/>
            <person name="Labutti K."/>
            <person name="Lipzen A."/>
            <person name="Riley R."/>
            <person name="Barry K."/>
            <person name="Henrissat B."/>
            <person name="Grigoriev I.V."/>
            <person name="Herr J.R."/>
            <person name="Aime M.C."/>
        </authorList>
    </citation>
    <scope>NUCLEOTIDE SEQUENCE</scope>
    <source>
        <strain evidence="3">MCA 3950</strain>
    </source>
</reference>
<organism evidence="3 4">
    <name type="scientific">Guyanagaster necrorhizus</name>
    <dbReference type="NCBI Taxonomy" id="856835"/>
    <lineage>
        <taxon>Eukaryota</taxon>
        <taxon>Fungi</taxon>
        <taxon>Dikarya</taxon>
        <taxon>Basidiomycota</taxon>
        <taxon>Agaricomycotina</taxon>
        <taxon>Agaricomycetes</taxon>
        <taxon>Agaricomycetidae</taxon>
        <taxon>Agaricales</taxon>
        <taxon>Marasmiineae</taxon>
        <taxon>Physalacriaceae</taxon>
        <taxon>Guyanagaster</taxon>
    </lineage>
</organism>
<proteinExistence type="predicted"/>
<accession>A0A9P7VYZ4</accession>
<keyword evidence="2" id="KW-0472">Membrane</keyword>
<dbReference type="EMBL" id="MU250529">
    <property type="protein sequence ID" value="KAG7448844.1"/>
    <property type="molecule type" value="Genomic_DNA"/>
</dbReference>
<name>A0A9P7VYZ4_9AGAR</name>
<evidence type="ECO:0000256" key="2">
    <source>
        <dbReference type="SAM" id="Phobius"/>
    </source>
</evidence>
<keyword evidence="2" id="KW-0812">Transmembrane</keyword>
<keyword evidence="4" id="KW-1185">Reference proteome</keyword>
<feature type="transmembrane region" description="Helical" evidence="2">
    <location>
        <begin position="307"/>
        <end position="329"/>
    </location>
</feature>
<dbReference type="RefSeq" id="XP_043042344.1">
    <property type="nucleotide sequence ID" value="XM_043182049.1"/>
</dbReference>
<feature type="compositionally biased region" description="Polar residues" evidence="1">
    <location>
        <begin position="154"/>
        <end position="189"/>
    </location>
</feature>
<dbReference type="AlphaFoldDB" id="A0A9P7VYZ4"/>
<feature type="region of interest" description="Disordered" evidence="1">
    <location>
        <begin position="74"/>
        <end position="189"/>
    </location>
</feature>
<feature type="transmembrane region" description="Helical" evidence="2">
    <location>
        <begin position="276"/>
        <end position="295"/>
    </location>
</feature>
<evidence type="ECO:0000256" key="1">
    <source>
        <dbReference type="SAM" id="MobiDB-lite"/>
    </source>
</evidence>
<feature type="compositionally biased region" description="Polar residues" evidence="1">
    <location>
        <begin position="74"/>
        <end position="119"/>
    </location>
</feature>
<comment type="caution">
    <text evidence="3">The sequence shown here is derived from an EMBL/GenBank/DDBJ whole genome shotgun (WGS) entry which is preliminary data.</text>
</comment>
<dbReference type="Proteomes" id="UP000812287">
    <property type="component" value="Unassembled WGS sequence"/>
</dbReference>